<dbReference type="EMBL" id="JACEFO010001921">
    <property type="protein sequence ID" value="KAF8693944.1"/>
    <property type="molecule type" value="Genomic_DNA"/>
</dbReference>
<protein>
    <recommendedName>
        <fullName evidence="6">F-box domain-containing protein</fullName>
    </recommendedName>
</protein>
<organism evidence="4 5">
    <name type="scientific">Digitaria exilis</name>
    <dbReference type="NCBI Taxonomy" id="1010633"/>
    <lineage>
        <taxon>Eukaryota</taxon>
        <taxon>Viridiplantae</taxon>
        <taxon>Streptophyta</taxon>
        <taxon>Embryophyta</taxon>
        <taxon>Tracheophyta</taxon>
        <taxon>Spermatophyta</taxon>
        <taxon>Magnoliopsida</taxon>
        <taxon>Liliopsida</taxon>
        <taxon>Poales</taxon>
        <taxon>Poaceae</taxon>
        <taxon>PACMAD clade</taxon>
        <taxon>Panicoideae</taxon>
        <taxon>Panicodae</taxon>
        <taxon>Paniceae</taxon>
        <taxon>Anthephorinae</taxon>
        <taxon>Digitaria</taxon>
    </lineage>
</organism>
<dbReference type="AlphaFoldDB" id="A0A835BK50"/>
<evidence type="ECO:0000313" key="4">
    <source>
        <dbReference type="EMBL" id="KAF8693944.1"/>
    </source>
</evidence>
<feature type="region of interest" description="Disordered" evidence="1">
    <location>
        <begin position="1"/>
        <end position="62"/>
    </location>
</feature>
<reference evidence="4" key="1">
    <citation type="submission" date="2020-07" db="EMBL/GenBank/DDBJ databases">
        <title>Genome sequence and genetic diversity analysis of an under-domesticated orphan crop, white fonio (Digitaria exilis).</title>
        <authorList>
            <person name="Bennetzen J.L."/>
            <person name="Chen S."/>
            <person name="Ma X."/>
            <person name="Wang X."/>
            <person name="Yssel A.E.J."/>
            <person name="Chaluvadi S.R."/>
            <person name="Johnson M."/>
            <person name="Gangashetty P."/>
            <person name="Hamidou F."/>
            <person name="Sanogo M.D."/>
            <person name="Zwaenepoel A."/>
            <person name="Wallace J."/>
            <person name="Van De Peer Y."/>
            <person name="Van Deynze A."/>
        </authorList>
    </citation>
    <scope>NUCLEOTIDE SEQUENCE</scope>
    <source>
        <tissue evidence="4">Leaves</tissue>
    </source>
</reference>
<evidence type="ECO:0000259" key="3">
    <source>
        <dbReference type="Pfam" id="PF25372"/>
    </source>
</evidence>
<dbReference type="Gene3D" id="1.20.1280.50">
    <property type="match status" value="1"/>
</dbReference>
<dbReference type="FunFam" id="3.80.10.10:FF:000449">
    <property type="entry name" value="F-box protein SKIP2"/>
    <property type="match status" value="1"/>
</dbReference>
<dbReference type="CDD" id="cd22159">
    <property type="entry name" value="F-box_AtTIR1-like"/>
    <property type="match status" value="1"/>
</dbReference>
<keyword evidence="5" id="KW-1185">Reference proteome</keyword>
<proteinExistence type="predicted"/>
<dbReference type="PANTHER" id="PTHR13318:SF92">
    <property type="entry name" value="F-BOX_LRR-REPEAT PROTEIN 8-RELATED"/>
    <property type="match status" value="1"/>
</dbReference>
<dbReference type="SUPFAM" id="SSF81383">
    <property type="entry name" value="F-box domain"/>
    <property type="match status" value="1"/>
</dbReference>
<dbReference type="InterPro" id="IPR032675">
    <property type="entry name" value="LRR_dom_sf"/>
</dbReference>
<feature type="domain" description="F-box/LRR-repeat protein 15-like leucin rich repeat" evidence="3">
    <location>
        <begin position="320"/>
        <end position="466"/>
    </location>
</feature>
<dbReference type="PANTHER" id="PTHR13318">
    <property type="entry name" value="PARTNER OF PAIRED, ISOFORM B-RELATED"/>
    <property type="match status" value="1"/>
</dbReference>
<evidence type="ECO:0000256" key="1">
    <source>
        <dbReference type="SAM" id="MobiDB-lite"/>
    </source>
</evidence>
<feature type="region of interest" description="Disordered" evidence="1">
    <location>
        <begin position="500"/>
        <end position="534"/>
    </location>
</feature>
<comment type="caution">
    <text evidence="4">The sequence shown here is derived from an EMBL/GenBank/DDBJ whole genome shotgun (WGS) entry which is preliminary data.</text>
</comment>
<evidence type="ECO:0000313" key="5">
    <source>
        <dbReference type="Proteomes" id="UP000636709"/>
    </source>
</evidence>
<feature type="domain" description="F-box" evidence="2">
    <location>
        <begin position="82"/>
        <end position="112"/>
    </location>
</feature>
<name>A0A835BK50_9POAL</name>
<dbReference type="InterPro" id="IPR001810">
    <property type="entry name" value="F-box_dom"/>
</dbReference>
<dbReference type="SMART" id="SM00367">
    <property type="entry name" value="LRR_CC"/>
    <property type="match status" value="8"/>
</dbReference>
<dbReference type="FunFam" id="1.20.1280.50:FF:000023">
    <property type="entry name" value="F-box/LRR-repeat protein 4"/>
    <property type="match status" value="1"/>
</dbReference>
<evidence type="ECO:0008006" key="6">
    <source>
        <dbReference type="Google" id="ProtNLM"/>
    </source>
</evidence>
<dbReference type="InterPro" id="IPR006553">
    <property type="entry name" value="Leu-rich_rpt_Cys-con_subtyp"/>
</dbReference>
<accession>A0A835BK50</accession>
<dbReference type="GO" id="GO:0019005">
    <property type="term" value="C:SCF ubiquitin ligase complex"/>
    <property type="evidence" value="ECO:0007669"/>
    <property type="project" value="TreeGrafter"/>
</dbReference>
<dbReference type="Gene3D" id="3.80.10.10">
    <property type="entry name" value="Ribonuclease Inhibitor"/>
    <property type="match status" value="1"/>
</dbReference>
<dbReference type="Pfam" id="PF25372">
    <property type="entry name" value="DUF7885"/>
    <property type="match status" value="1"/>
</dbReference>
<dbReference type="InterPro" id="IPR057207">
    <property type="entry name" value="FBXL15_LRR"/>
</dbReference>
<dbReference type="GO" id="GO:0031146">
    <property type="term" value="P:SCF-dependent proteasomal ubiquitin-dependent protein catabolic process"/>
    <property type="evidence" value="ECO:0007669"/>
    <property type="project" value="TreeGrafter"/>
</dbReference>
<evidence type="ECO:0000259" key="2">
    <source>
        <dbReference type="Pfam" id="PF12937"/>
    </source>
</evidence>
<dbReference type="Pfam" id="PF12937">
    <property type="entry name" value="F-box-like"/>
    <property type="match status" value="1"/>
</dbReference>
<dbReference type="SUPFAM" id="SSF52047">
    <property type="entry name" value="RNI-like"/>
    <property type="match status" value="1"/>
</dbReference>
<dbReference type="OrthoDB" id="423607at2759"/>
<sequence>MKRVSRRRSDGGAGDLHTGGRVASGAKSDRQIRRRRRSWASAPPAPRRRKPPPPSPSPALAVTPPQLIASVAEAAGGEDRTADLPEELLALIFGLLGSGDRKRCSLVCRRWLAAEAASRLRLALDARAPLLADEALPRLLARFPAVSKLALKCDRRAESVGDPALALVADRLGPGLRRLKLRSLRAVTDDGVAALAAAAVNLRKLSVGSCYFGAKGIEAVLRSCLYLEELSIKRLRGLAKSEPIAISSPRLQSLSLKELYNGQCFSSLITQSPNLKTLKIIRCSGDWDLVLQDVPRDSLLTELHLEKLQVSDIGVATLYGLEVLYLAKAPEVTDIGLAALAAKSPRLRKLHVDGWKANRIGDSGLAAVAQKCTSLQELVLIGVNLTCSSLELIAANCPTLERLALCGSDSFGDAEMSCVAAKCAALRKLCIKACPVSDAGMDKLAEGCPRLVKVKVKKCRRVTSECAERLRASRNGALAVNFDTPGGAGELQDARSIDESGMLDNAGSDVPPDDLDDQIGPELSSGSSGRPSRWKARMGALIPRSLSVSIFRRQMRGACYTSHES</sequence>
<dbReference type="Proteomes" id="UP000636709">
    <property type="component" value="Unassembled WGS sequence"/>
</dbReference>
<dbReference type="InterPro" id="IPR036047">
    <property type="entry name" value="F-box-like_dom_sf"/>
</dbReference>
<gene>
    <name evidence="4" type="ORF">HU200_038589</name>
</gene>